<organism evidence="1">
    <name type="scientific">bacterium 19GA11TI05</name>
    <dbReference type="NCBI Taxonomy" id="2920688"/>
    <lineage>
        <taxon>Bacteria</taxon>
    </lineage>
</organism>
<protein>
    <submittedName>
        <fullName evidence="1">Uncharacterized protein</fullName>
    </submittedName>
</protein>
<gene>
    <name evidence="1" type="ORF">MRM81_18325</name>
</gene>
<name>A0AAU6TU88_UNCXX</name>
<sequence>MIFRMQVNISGDRAPPETRPADNRAVYYHGRAISGRYSTVSKQRCQ</sequence>
<dbReference type="AlphaFoldDB" id="A0AAU6TU88"/>
<reference evidence="1" key="1">
    <citation type="submission" date="2022-03" db="EMBL/GenBank/DDBJ databases">
        <title>Sea Food Isolates.</title>
        <authorList>
            <person name="Li c."/>
        </authorList>
    </citation>
    <scope>NUCLEOTIDE SEQUENCE</scope>
    <source>
        <strain evidence="1">19GA11TI05</strain>
    </source>
</reference>
<accession>A0AAU6TU88</accession>
<evidence type="ECO:0000313" key="1">
    <source>
        <dbReference type="EMBL" id="XAG65363.1"/>
    </source>
</evidence>
<dbReference type="EMBL" id="CP095362">
    <property type="protein sequence ID" value="XAG65363.1"/>
    <property type="molecule type" value="Genomic_DNA"/>
</dbReference>
<proteinExistence type="predicted"/>